<dbReference type="Pfam" id="PF12821">
    <property type="entry name" value="ThrE_2"/>
    <property type="match status" value="1"/>
</dbReference>
<dbReference type="RefSeq" id="WP_209528672.1">
    <property type="nucleotide sequence ID" value="NZ_JAEEGA010000008.1"/>
</dbReference>
<evidence type="ECO:0000259" key="9">
    <source>
        <dbReference type="Pfam" id="PF12821"/>
    </source>
</evidence>
<keyword evidence="3" id="KW-0997">Cell inner membrane</keyword>
<dbReference type="InterPro" id="IPR024528">
    <property type="entry name" value="ThrE_2"/>
</dbReference>
<evidence type="ECO:0000256" key="3">
    <source>
        <dbReference type="ARBA" id="ARBA00022519"/>
    </source>
</evidence>
<comment type="similarity">
    <text evidence="7">Belongs to the ThrE exporter (TC 2.A.79) family.</text>
</comment>
<feature type="transmembrane region" description="Helical" evidence="8">
    <location>
        <begin position="85"/>
        <end position="106"/>
    </location>
</feature>
<feature type="domain" description="Threonine/Serine exporter ThrE" evidence="9">
    <location>
        <begin position="8"/>
        <end position="134"/>
    </location>
</feature>
<keyword evidence="6 8" id="KW-0472">Membrane</keyword>
<evidence type="ECO:0000313" key="11">
    <source>
        <dbReference type="Proteomes" id="UP000674938"/>
    </source>
</evidence>
<dbReference type="PANTHER" id="PTHR34390:SF1">
    <property type="entry name" value="SUCCINATE TRANSPORTER SUBUNIT YJJB-RELATED"/>
    <property type="match status" value="1"/>
</dbReference>
<evidence type="ECO:0000256" key="7">
    <source>
        <dbReference type="ARBA" id="ARBA00034125"/>
    </source>
</evidence>
<sequence>MILTIIEQVVLSFITSVGFAIIMRVPKDALIYSGLSGTGGWLVYWLSGFIGLSVTISTFLGALSIAALSYYFARHRHTPATLYNIPGIVALVPGGTSYQMTYHLIIGEYSKAVGFGIRVAAIAGAIAGGLIVFDLARRNLRNKIIR</sequence>
<dbReference type="EMBL" id="JAEEGA010000008">
    <property type="protein sequence ID" value="MBP1041950.1"/>
    <property type="molecule type" value="Genomic_DNA"/>
</dbReference>
<evidence type="ECO:0000256" key="6">
    <source>
        <dbReference type="ARBA" id="ARBA00023136"/>
    </source>
</evidence>
<feature type="transmembrane region" description="Helical" evidence="8">
    <location>
        <begin position="5"/>
        <end position="23"/>
    </location>
</feature>
<evidence type="ECO:0000256" key="8">
    <source>
        <dbReference type="SAM" id="Phobius"/>
    </source>
</evidence>
<name>A0A940PBX8_9ENTE</name>
<keyword evidence="4 8" id="KW-0812">Transmembrane</keyword>
<evidence type="ECO:0000256" key="1">
    <source>
        <dbReference type="ARBA" id="ARBA00004651"/>
    </source>
</evidence>
<dbReference type="PANTHER" id="PTHR34390">
    <property type="entry name" value="UPF0442 PROTEIN YJJB-RELATED"/>
    <property type="match status" value="1"/>
</dbReference>
<feature type="transmembrane region" description="Helical" evidence="8">
    <location>
        <begin position="43"/>
        <end position="73"/>
    </location>
</feature>
<dbReference type="Proteomes" id="UP000674938">
    <property type="component" value="Unassembled WGS sequence"/>
</dbReference>
<organism evidence="10 11">
    <name type="scientific">Vagococcus allomyrinae</name>
    <dbReference type="NCBI Taxonomy" id="2794353"/>
    <lineage>
        <taxon>Bacteria</taxon>
        <taxon>Bacillati</taxon>
        <taxon>Bacillota</taxon>
        <taxon>Bacilli</taxon>
        <taxon>Lactobacillales</taxon>
        <taxon>Enterococcaceae</taxon>
        <taxon>Vagococcus</taxon>
    </lineage>
</organism>
<gene>
    <name evidence="10" type="ORF">I6N95_13095</name>
</gene>
<feature type="transmembrane region" description="Helical" evidence="8">
    <location>
        <begin position="112"/>
        <end position="136"/>
    </location>
</feature>
<dbReference type="InterPro" id="IPR050539">
    <property type="entry name" value="ThrE_Dicarb/AminoAcid_Exp"/>
</dbReference>
<evidence type="ECO:0000256" key="5">
    <source>
        <dbReference type="ARBA" id="ARBA00022989"/>
    </source>
</evidence>
<comment type="caution">
    <text evidence="10">The sequence shown here is derived from an EMBL/GenBank/DDBJ whole genome shotgun (WGS) entry which is preliminary data.</text>
</comment>
<keyword evidence="5 8" id="KW-1133">Transmembrane helix</keyword>
<evidence type="ECO:0000313" key="10">
    <source>
        <dbReference type="EMBL" id="MBP1041950.1"/>
    </source>
</evidence>
<protein>
    <submittedName>
        <fullName evidence="10">Threonine/serine exporter family protein</fullName>
    </submittedName>
</protein>
<keyword evidence="11" id="KW-1185">Reference proteome</keyword>
<evidence type="ECO:0000256" key="2">
    <source>
        <dbReference type="ARBA" id="ARBA00022475"/>
    </source>
</evidence>
<dbReference type="GO" id="GO:0015744">
    <property type="term" value="P:succinate transport"/>
    <property type="evidence" value="ECO:0007669"/>
    <property type="project" value="TreeGrafter"/>
</dbReference>
<comment type="subcellular location">
    <subcellularLocation>
        <location evidence="1">Cell membrane</location>
        <topology evidence="1">Multi-pass membrane protein</topology>
    </subcellularLocation>
</comment>
<accession>A0A940PBX8</accession>
<dbReference type="GO" id="GO:0005886">
    <property type="term" value="C:plasma membrane"/>
    <property type="evidence" value="ECO:0007669"/>
    <property type="project" value="UniProtKB-SubCell"/>
</dbReference>
<proteinExistence type="inferred from homology"/>
<keyword evidence="2" id="KW-1003">Cell membrane</keyword>
<evidence type="ECO:0000256" key="4">
    <source>
        <dbReference type="ARBA" id="ARBA00022692"/>
    </source>
</evidence>
<dbReference type="AlphaFoldDB" id="A0A940PBX8"/>
<reference evidence="10" key="1">
    <citation type="submission" date="2020-12" db="EMBL/GenBank/DDBJ databases">
        <title>Vagococcus allomyrinae sp. nov. and Enterococcus lavae sp. nov., isolated from the larvae of Allomyrina dichotoma.</title>
        <authorList>
            <person name="Lee S.D."/>
        </authorList>
    </citation>
    <scope>NUCLEOTIDE SEQUENCE</scope>
    <source>
        <strain evidence="10">BWB3-3</strain>
    </source>
</reference>